<feature type="transmembrane region" description="Helical" evidence="1">
    <location>
        <begin position="66"/>
        <end position="85"/>
    </location>
</feature>
<keyword evidence="3" id="KW-1185">Reference proteome</keyword>
<dbReference type="AlphaFoldDB" id="A0A917GX85"/>
<dbReference type="Proteomes" id="UP000625976">
    <property type="component" value="Unassembled WGS sequence"/>
</dbReference>
<sequence length="196" mass="23504">MDTNIDFKNIWNKQESEIPEVKTLYNMANRFKRNNLYKLIAVNLMLLLTSIFIGFIWYYFQPELVTTKIGIIFTISAMIIFLLPYNRQLSLLFKNKSEPNSKEFLQQFIELKEKQIFQQTTMLSVYFIILSLGIGLYLFEYVLKMTITWGIITYEITTLWILINWFYLRPHAIKKQNAKLNKLLAEFKKLNHQMMD</sequence>
<evidence type="ECO:0000313" key="2">
    <source>
        <dbReference type="EMBL" id="GGG59718.1"/>
    </source>
</evidence>
<proteinExistence type="predicted"/>
<dbReference type="RefSeq" id="WP_188466902.1">
    <property type="nucleotide sequence ID" value="NZ_BMFQ01000004.1"/>
</dbReference>
<keyword evidence="1" id="KW-0472">Membrane</keyword>
<organism evidence="2 3">
    <name type="scientific">Bizionia arctica</name>
    <dbReference type="NCBI Taxonomy" id="1495645"/>
    <lineage>
        <taxon>Bacteria</taxon>
        <taxon>Pseudomonadati</taxon>
        <taxon>Bacteroidota</taxon>
        <taxon>Flavobacteriia</taxon>
        <taxon>Flavobacteriales</taxon>
        <taxon>Flavobacteriaceae</taxon>
        <taxon>Bizionia</taxon>
    </lineage>
</organism>
<feature type="transmembrane region" description="Helical" evidence="1">
    <location>
        <begin position="145"/>
        <end position="167"/>
    </location>
</feature>
<evidence type="ECO:0000313" key="3">
    <source>
        <dbReference type="Proteomes" id="UP000625976"/>
    </source>
</evidence>
<feature type="transmembrane region" description="Helical" evidence="1">
    <location>
        <begin position="121"/>
        <end position="139"/>
    </location>
</feature>
<accession>A0A917GX85</accession>
<reference evidence="2" key="1">
    <citation type="journal article" date="2014" name="Int. J. Syst. Evol. Microbiol.">
        <title>Complete genome sequence of Corynebacterium casei LMG S-19264T (=DSM 44701T), isolated from a smear-ripened cheese.</title>
        <authorList>
            <consortium name="US DOE Joint Genome Institute (JGI-PGF)"/>
            <person name="Walter F."/>
            <person name="Albersmeier A."/>
            <person name="Kalinowski J."/>
            <person name="Ruckert C."/>
        </authorList>
    </citation>
    <scope>NUCLEOTIDE SEQUENCE</scope>
    <source>
        <strain evidence="2">CGMCC 1.12751</strain>
    </source>
</reference>
<name>A0A917GX85_9FLAO</name>
<keyword evidence="1" id="KW-1133">Transmembrane helix</keyword>
<evidence type="ECO:0000256" key="1">
    <source>
        <dbReference type="SAM" id="Phobius"/>
    </source>
</evidence>
<comment type="caution">
    <text evidence="2">The sequence shown here is derived from an EMBL/GenBank/DDBJ whole genome shotgun (WGS) entry which is preliminary data.</text>
</comment>
<gene>
    <name evidence="2" type="ORF">GCM10010976_33100</name>
</gene>
<keyword evidence="1" id="KW-0812">Transmembrane</keyword>
<dbReference type="EMBL" id="BMFQ01000004">
    <property type="protein sequence ID" value="GGG59718.1"/>
    <property type="molecule type" value="Genomic_DNA"/>
</dbReference>
<feature type="transmembrane region" description="Helical" evidence="1">
    <location>
        <begin position="36"/>
        <end position="60"/>
    </location>
</feature>
<protein>
    <submittedName>
        <fullName evidence="2">Uncharacterized protein</fullName>
    </submittedName>
</protein>
<reference evidence="2" key="2">
    <citation type="submission" date="2020-09" db="EMBL/GenBank/DDBJ databases">
        <authorList>
            <person name="Sun Q."/>
            <person name="Zhou Y."/>
        </authorList>
    </citation>
    <scope>NUCLEOTIDE SEQUENCE</scope>
    <source>
        <strain evidence="2">CGMCC 1.12751</strain>
    </source>
</reference>